<reference evidence="3" key="1">
    <citation type="journal article" date="2020" name="Nature">
        <title>Giant virus diversity and host interactions through global metagenomics.</title>
        <authorList>
            <person name="Schulz F."/>
            <person name="Roux S."/>
            <person name="Paez-Espino D."/>
            <person name="Jungbluth S."/>
            <person name="Walsh D.A."/>
            <person name="Denef V.J."/>
            <person name="McMahon K.D."/>
            <person name="Konstantinidis K.T."/>
            <person name="Eloe-Fadrosh E.A."/>
            <person name="Kyrpides N.C."/>
            <person name="Woyke T."/>
        </authorList>
    </citation>
    <scope>NUCLEOTIDE SEQUENCE</scope>
    <source>
        <strain evidence="3">GVMAG-M-3300027747-57</strain>
    </source>
</reference>
<dbReference type="SMART" id="SM00355">
    <property type="entry name" value="ZnF_C2H2"/>
    <property type="match status" value="2"/>
</dbReference>
<dbReference type="AlphaFoldDB" id="A0A6C0JM91"/>
<protein>
    <recommendedName>
        <fullName evidence="2">C2H2-type domain-containing protein</fullName>
    </recommendedName>
</protein>
<dbReference type="Gene3D" id="3.30.160.60">
    <property type="entry name" value="Classic Zinc Finger"/>
    <property type="match status" value="1"/>
</dbReference>
<feature type="coiled-coil region" evidence="1">
    <location>
        <begin position="171"/>
        <end position="209"/>
    </location>
</feature>
<dbReference type="PROSITE" id="PS50157">
    <property type="entry name" value="ZINC_FINGER_C2H2_2"/>
    <property type="match status" value="1"/>
</dbReference>
<evidence type="ECO:0000313" key="3">
    <source>
        <dbReference type="EMBL" id="QHU06131.1"/>
    </source>
</evidence>
<keyword evidence="1" id="KW-0175">Coiled coil</keyword>
<feature type="domain" description="C2H2-type" evidence="2">
    <location>
        <begin position="121"/>
        <end position="151"/>
    </location>
</feature>
<name>A0A6C0JM91_9ZZZZ</name>
<evidence type="ECO:0000259" key="2">
    <source>
        <dbReference type="PROSITE" id="PS50157"/>
    </source>
</evidence>
<organism evidence="3">
    <name type="scientific">viral metagenome</name>
    <dbReference type="NCBI Taxonomy" id="1070528"/>
    <lineage>
        <taxon>unclassified sequences</taxon>
        <taxon>metagenomes</taxon>
        <taxon>organismal metagenomes</taxon>
    </lineage>
</organism>
<sequence length="392" mass="46082">MDKNKCPFFIFALENLKKTYFTRRCCKNAFFSKKTGCIKLNSFTAEYLGKFFVTLFYRMSKKNPKNPEKNIKKEYFCEKCDYITDNKKDFKKHEATNKHIKNVTAIVTVVTEIPKIITKTYKCNNCNETFSYRMALCRHKKKCMKENVEKDNDDNDDCVFNKKNIQTNELLIELIKQNKELKNTLIEHSKELNNRMIEQNNKLVELSTKPNTTLIQNNTTNNTMNNNFNLNVFLNEQCKDAISITDFIDSLNLNVADLEATGKLGYVLGISRIFINKLKELDVYERPLHCTDYKRETVYIKNQDTWEKDNQEKTKLRHLVNRIARKNLEQLPAWQAENPDYVKSDTPENNEFMKISLSSLGGYTDDEENKQFNKIIRNVLKEVTVGKNTFIE</sequence>
<proteinExistence type="predicted"/>
<evidence type="ECO:0000256" key="1">
    <source>
        <dbReference type="SAM" id="Coils"/>
    </source>
</evidence>
<dbReference type="InterPro" id="IPR013087">
    <property type="entry name" value="Znf_C2H2_type"/>
</dbReference>
<dbReference type="EMBL" id="MN740430">
    <property type="protein sequence ID" value="QHU06131.1"/>
    <property type="molecule type" value="Genomic_DNA"/>
</dbReference>
<accession>A0A6C0JM91</accession>